<proteinExistence type="predicted"/>
<evidence type="ECO:0000313" key="4">
    <source>
        <dbReference type="Proteomes" id="UP001186159"/>
    </source>
</evidence>
<evidence type="ECO:0000313" key="3">
    <source>
        <dbReference type="Proteomes" id="UP000477402"/>
    </source>
</evidence>
<dbReference type="EMBL" id="JAWHVN010000007">
    <property type="protein sequence ID" value="MDV2617833.1"/>
    <property type="molecule type" value="Genomic_DNA"/>
</dbReference>
<dbReference type="Proteomes" id="UP000477402">
    <property type="component" value="Unassembled WGS sequence"/>
</dbReference>
<accession>A0A6M0MBV6</accession>
<name>A0A6M0MBV6_9LACT</name>
<sequence length="48" mass="5296">MKIDAEKFALAVVSSSSPDMKLVEKLSLYAEAYNMIDKNIENGGMKQS</sequence>
<gene>
    <name evidence="2" type="ORF">GTP08_14460</name>
    <name evidence="1" type="ORF">RZO27_01580</name>
</gene>
<dbReference type="RefSeq" id="WP_023189647.1">
    <property type="nucleotide sequence ID" value="NZ_JAQGDA010000005.1"/>
</dbReference>
<evidence type="ECO:0000313" key="1">
    <source>
        <dbReference type="EMBL" id="MDV2617833.1"/>
    </source>
</evidence>
<dbReference type="Proteomes" id="UP001186159">
    <property type="component" value="Unassembled WGS sequence"/>
</dbReference>
<evidence type="ECO:0000313" key="2">
    <source>
        <dbReference type="EMBL" id="NEX56787.1"/>
    </source>
</evidence>
<organism evidence="2 3">
    <name type="scientific">Lactococcus lactis</name>
    <dbReference type="NCBI Taxonomy" id="1358"/>
    <lineage>
        <taxon>Bacteria</taxon>
        <taxon>Bacillati</taxon>
        <taxon>Bacillota</taxon>
        <taxon>Bacilli</taxon>
        <taxon>Lactobacillales</taxon>
        <taxon>Streptococcaceae</taxon>
        <taxon>Lactococcus</taxon>
    </lineage>
</organism>
<reference evidence="2 3" key="1">
    <citation type="submission" date="2019-12" db="EMBL/GenBank/DDBJ databases">
        <title>Draft Genome Sequences of L. lactis strains MS22333, MS22334, MS22336, and MS22337, Isolated from Spontaneous Fermented Camel Milk in Ethiopia.</title>
        <authorList>
            <person name="Bragason E."/>
            <person name="Hansen E.B."/>
            <person name="Guya M.E."/>
            <person name="Berhe T."/>
        </authorList>
    </citation>
    <scope>NUCLEOTIDE SEQUENCE [LARGE SCALE GENOMIC DNA]</scope>
    <source>
        <strain evidence="2 3">MS22336</strain>
    </source>
</reference>
<comment type="caution">
    <text evidence="2">The sequence shown here is derived from an EMBL/GenBank/DDBJ whole genome shotgun (WGS) entry which is preliminary data.</text>
</comment>
<reference evidence="1 4" key="2">
    <citation type="submission" date="2023-10" db="EMBL/GenBank/DDBJ databases">
        <title>Production of high quality cheese from raw caw milk (raw cheese).</title>
        <authorList>
            <person name="Samouris G."/>
        </authorList>
    </citation>
    <scope>NUCLEOTIDE SEQUENCE [LARGE SCALE GENOMIC DNA]</scope>
    <source>
        <strain evidence="1 4">MRS-5</strain>
    </source>
</reference>
<dbReference type="EMBL" id="WWDJ01000273">
    <property type="protein sequence ID" value="NEX56787.1"/>
    <property type="molecule type" value="Genomic_DNA"/>
</dbReference>
<protein>
    <submittedName>
        <fullName evidence="2">Uncharacterized protein</fullName>
    </submittedName>
</protein>
<dbReference type="AlphaFoldDB" id="A0A6M0MBV6"/>